<evidence type="ECO:0000256" key="1">
    <source>
        <dbReference type="ARBA" id="ARBA00004496"/>
    </source>
</evidence>
<dbReference type="SUPFAM" id="SSF56112">
    <property type="entry name" value="Protein kinase-like (PK-like)"/>
    <property type="match status" value="1"/>
</dbReference>
<dbReference type="AlphaFoldDB" id="A0A1Y2BA70"/>
<dbReference type="SUPFAM" id="SSF103243">
    <property type="entry name" value="KA1-like"/>
    <property type="match status" value="1"/>
</dbReference>
<dbReference type="Pfam" id="PF00069">
    <property type="entry name" value="Pkinase"/>
    <property type="match status" value="1"/>
</dbReference>
<dbReference type="Proteomes" id="UP000193642">
    <property type="component" value="Unassembled WGS sequence"/>
</dbReference>
<dbReference type="InterPro" id="IPR000719">
    <property type="entry name" value="Prot_kinase_dom"/>
</dbReference>
<comment type="subcellular location">
    <subcellularLocation>
        <location evidence="1">Cytoplasm</location>
    </subcellularLocation>
</comment>
<evidence type="ECO:0000256" key="7">
    <source>
        <dbReference type="ARBA" id="ARBA00022777"/>
    </source>
</evidence>
<evidence type="ECO:0000313" key="16">
    <source>
        <dbReference type="Proteomes" id="UP000193642"/>
    </source>
</evidence>
<reference evidence="15 16" key="1">
    <citation type="submission" date="2016-07" db="EMBL/GenBank/DDBJ databases">
        <title>Pervasive Adenine N6-methylation of Active Genes in Fungi.</title>
        <authorList>
            <consortium name="DOE Joint Genome Institute"/>
            <person name="Mondo S.J."/>
            <person name="Dannebaum R.O."/>
            <person name="Kuo R.C."/>
            <person name="Labutti K."/>
            <person name="Haridas S."/>
            <person name="Kuo A."/>
            <person name="Salamov A."/>
            <person name="Ahrendt S.R."/>
            <person name="Lipzen A."/>
            <person name="Sullivan W."/>
            <person name="Andreopoulos W.B."/>
            <person name="Clum A."/>
            <person name="Lindquist E."/>
            <person name="Daum C."/>
            <person name="Ramamoorthy G.K."/>
            <person name="Gryganskyi A."/>
            <person name="Culley D."/>
            <person name="Magnuson J.K."/>
            <person name="James T.Y."/>
            <person name="O'Malley M.A."/>
            <person name="Stajich J.E."/>
            <person name="Spatafora J.W."/>
            <person name="Visel A."/>
            <person name="Grigoriev I.V."/>
        </authorList>
    </citation>
    <scope>NUCLEOTIDE SEQUENCE [LARGE SCALE GENOMIC DNA]</scope>
    <source>
        <strain evidence="15 16">JEL800</strain>
    </source>
</reference>
<evidence type="ECO:0000256" key="12">
    <source>
        <dbReference type="SAM" id="MobiDB-lite"/>
    </source>
</evidence>
<dbReference type="OrthoDB" id="193931at2759"/>
<feature type="region of interest" description="Disordered" evidence="12">
    <location>
        <begin position="370"/>
        <end position="429"/>
    </location>
</feature>
<dbReference type="PROSITE" id="PS50032">
    <property type="entry name" value="KA1"/>
    <property type="match status" value="1"/>
</dbReference>
<feature type="region of interest" description="Disordered" evidence="12">
    <location>
        <begin position="462"/>
        <end position="503"/>
    </location>
</feature>
<dbReference type="InterPro" id="IPR008271">
    <property type="entry name" value="Ser/Thr_kinase_AS"/>
</dbReference>
<dbReference type="PROSITE" id="PS50011">
    <property type="entry name" value="PROTEIN_KINASE_DOM"/>
    <property type="match status" value="1"/>
</dbReference>
<evidence type="ECO:0000259" key="13">
    <source>
        <dbReference type="PROSITE" id="PS50011"/>
    </source>
</evidence>
<dbReference type="Gene3D" id="3.30.310.80">
    <property type="entry name" value="Kinase associated domain 1, KA1"/>
    <property type="match status" value="1"/>
</dbReference>
<proteinExistence type="predicted"/>
<evidence type="ECO:0000256" key="6">
    <source>
        <dbReference type="ARBA" id="ARBA00022741"/>
    </source>
</evidence>
<dbReference type="InterPro" id="IPR017441">
    <property type="entry name" value="Protein_kinase_ATP_BS"/>
</dbReference>
<feature type="compositionally biased region" description="Low complexity" evidence="12">
    <location>
        <begin position="470"/>
        <end position="487"/>
    </location>
</feature>
<dbReference type="InterPro" id="IPR001772">
    <property type="entry name" value="KA1_dom"/>
</dbReference>
<dbReference type="SMART" id="SM00220">
    <property type="entry name" value="S_TKc"/>
    <property type="match status" value="1"/>
</dbReference>
<sequence length="673" mass="73946">MSEQSEESVPDPIVANYRLDKTIGQGTYGKVKLGIHLTTFERVAIKVIEKAQIKSSKQVARLQREIRFLKLLHHPHIVKVYDVIETDLFIYIVMEYAVGGELFDYIVANKRVKEREARSFFRMVLSAIEYCHRNGVIHRDLKPENLLLDEQKVIKIIDFGFGNNYRSDGGQLDTFCGSPFYAAPEMILGKKYTGPEVDVWSLGVILFALLCGHLPFDDDNMKELYKKIASGNYRCPDYVPQNAKHLINRLIQVDPKKRATLAEALAHPWVNEGYDAIPPSYMPTSRPVIRDVRQLNEDILGRLAAFGYTREAVEYAFADVKAQEEGRVCAVRATYFLLVEMLAREEAKVRAARRSLRGSVATVRMESWESLGGEEKSGGGERKGKVRDSISAPTKGKWWASGGDEDEKVGATQRSSVATCNPKEEEEEDVPWYAPKGSVAIGKQIPTGPLAVSAAVTRSPISQIPKPVRRPGSARSSGSASTVSYSPRSAGSSVISPPTSPPLNPTIHKLPHLVMQDLVKVLNSCRRGVRFWPSNAGVGATKGWDGFTIVCEIDGGIFLDGDNLTVEGLSIVKPGSASGRGKGTGGWFSGNEQPSQVRRPVSAATDPMYQRFQDISGTGGGSETRTDKVVTFQVEVCQVENQSASRLNFKRVSGAIGVYKQCAAKLLGLVTCG</sequence>
<comment type="catalytic activity">
    <reaction evidence="10">
        <text>L-seryl-[protein] + ATP = O-phospho-L-seryl-[protein] + ADP + H(+)</text>
        <dbReference type="Rhea" id="RHEA:17989"/>
        <dbReference type="Rhea" id="RHEA-COMP:9863"/>
        <dbReference type="Rhea" id="RHEA-COMP:11604"/>
        <dbReference type="ChEBI" id="CHEBI:15378"/>
        <dbReference type="ChEBI" id="CHEBI:29999"/>
        <dbReference type="ChEBI" id="CHEBI:30616"/>
        <dbReference type="ChEBI" id="CHEBI:83421"/>
        <dbReference type="ChEBI" id="CHEBI:456216"/>
        <dbReference type="EC" id="2.7.11.1"/>
    </reaction>
</comment>
<dbReference type="FunFam" id="3.30.200.20:FF:000003">
    <property type="entry name" value="Non-specific serine/threonine protein kinase"/>
    <property type="match status" value="1"/>
</dbReference>
<keyword evidence="6 11" id="KW-0547">Nucleotide-binding</keyword>
<dbReference type="PROSITE" id="PS00108">
    <property type="entry name" value="PROTEIN_KINASE_ST"/>
    <property type="match status" value="1"/>
</dbReference>
<comment type="caution">
    <text evidence="15">The sequence shown here is derived from an EMBL/GenBank/DDBJ whole genome shotgun (WGS) entry which is preliminary data.</text>
</comment>
<evidence type="ECO:0000256" key="5">
    <source>
        <dbReference type="ARBA" id="ARBA00022679"/>
    </source>
</evidence>
<dbReference type="Pfam" id="PF02149">
    <property type="entry name" value="KA1"/>
    <property type="match status" value="1"/>
</dbReference>
<feature type="compositionally biased region" description="Basic and acidic residues" evidence="12">
    <location>
        <begin position="373"/>
        <end position="388"/>
    </location>
</feature>
<keyword evidence="3" id="KW-0963">Cytoplasm</keyword>
<comment type="catalytic activity">
    <reaction evidence="9">
        <text>L-threonyl-[protein] + ATP = O-phospho-L-threonyl-[protein] + ADP + H(+)</text>
        <dbReference type="Rhea" id="RHEA:46608"/>
        <dbReference type="Rhea" id="RHEA-COMP:11060"/>
        <dbReference type="Rhea" id="RHEA-COMP:11605"/>
        <dbReference type="ChEBI" id="CHEBI:15378"/>
        <dbReference type="ChEBI" id="CHEBI:30013"/>
        <dbReference type="ChEBI" id="CHEBI:30616"/>
        <dbReference type="ChEBI" id="CHEBI:61977"/>
        <dbReference type="ChEBI" id="CHEBI:456216"/>
        <dbReference type="EC" id="2.7.11.1"/>
    </reaction>
</comment>
<feature type="domain" description="KA1" evidence="14">
    <location>
        <begin position="623"/>
        <end position="672"/>
    </location>
</feature>
<organism evidence="15 16">
    <name type="scientific">Rhizoclosmatium globosum</name>
    <dbReference type="NCBI Taxonomy" id="329046"/>
    <lineage>
        <taxon>Eukaryota</taxon>
        <taxon>Fungi</taxon>
        <taxon>Fungi incertae sedis</taxon>
        <taxon>Chytridiomycota</taxon>
        <taxon>Chytridiomycota incertae sedis</taxon>
        <taxon>Chytridiomycetes</taxon>
        <taxon>Chytridiales</taxon>
        <taxon>Chytriomycetaceae</taxon>
        <taxon>Rhizoclosmatium</taxon>
    </lineage>
</organism>
<accession>A0A1Y2BA70</accession>
<dbReference type="GO" id="GO:0035556">
    <property type="term" value="P:intracellular signal transduction"/>
    <property type="evidence" value="ECO:0007669"/>
    <property type="project" value="TreeGrafter"/>
</dbReference>
<dbReference type="PROSITE" id="PS00107">
    <property type="entry name" value="PROTEIN_KINASE_ATP"/>
    <property type="match status" value="1"/>
</dbReference>
<dbReference type="Gene3D" id="1.10.510.10">
    <property type="entry name" value="Transferase(Phosphotransferase) domain 1"/>
    <property type="match status" value="1"/>
</dbReference>
<dbReference type="PANTHER" id="PTHR24346">
    <property type="entry name" value="MAP/MICROTUBULE AFFINITY-REGULATING KINASE"/>
    <property type="match status" value="1"/>
</dbReference>
<evidence type="ECO:0000256" key="11">
    <source>
        <dbReference type="PROSITE-ProRule" id="PRU10141"/>
    </source>
</evidence>
<protein>
    <recommendedName>
        <fullName evidence="2">non-specific serine/threonine protein kinase</fullName>
        <ecNumber evidence="2">2.7.11.1</ecNumber>
    </recommendedName>
</protein>
<evidence type="ECO:0000256" key="3">
    <source>
        <dbReference type="ARBA" id="ARBA00022490"/>
    </source>
</evidence>
<dbReference type="PANTHER" id="PTHR24346:SF106">
    <property type="entry name" value="PROTEIN KINASE DOMAIN-CONTAINING PROTEIN"/>
    <property type="match status" value="1"/>
</dbReference>
<dbReference type="GO" id="GO:0005524">
    <property type="term" value="F:ATP binding"/>
    <property type="evidence" value="ECO:0007669"/>
    <property type="project" value="UniProtKB-UniRule"/>
</dbReference>
<evidence type="ECO:0000256" key="4">
    <source>
        <dbReference type="ARBA" id="ARBA00022527"/>
    </source>
</evidence>
<evidence type="ECO:0000313" key="15">
    <source>
        <dbReference type="EMBL" id="ORY31751.1"/>
    </source>
</evidence>
<evidence type="ECO:0000259" key="14">
    <source>
        <dbReference type="PROSITE" id="PS50032"/>
    </source>
</evidence>
<keyword evidence="16" id="KW-1185">Reference proteome</keyword>
<keyword evidence="8 11" id="KW-0067">ATP-binding</keyword>
<gene>
    <name evidence="15" type="ORF">BCR33DRAFT_723834</name>
</gene>
<dbReference type="CDD" id="cd14003">
    <property type="entry name" value="STKc_AMPK-like"/>
    <property type="match status" value="1"/>
</dbReference>
<feature type="domain" description="Protein kinase" evidence="13">
    <location>
        <begin position="17"/>
        <end position="270"/>
    </location>
</feature>
<evidence type="ECO:0000256" key="9">
    <source>
        <dbReference type="ARBA" id="ARBA00047899"/>
    </source>
</evidence>
<evidence type="ECO:0000256" key="8">
    <source>
        <dbReference type="ARBA" id="ARBA00022840"/>
    </source>
</evidence>
<dbReference type="STRING" id="329046.A0A1Y2BA70"/>
<dbReference type="InterPro" id="IPR011009">
    <property type="entry name" value="Kinase-like_dom_sf"/>
</dbReference>
<keyword evidence="7 15" id="KW-0418">Kinase</keyword>
<dbReference type="GO" id="GO:0005737">
    <property type="term" value="C:cytoplasm"/>
    <property type="evidence" value="ECO:0007669"/>
    <property type="project" value="UniProtKB-SubCell"/>
</dbReference>
<evidence type="ECO:0000256" key="10">
    <source>
        <dbReference type="ARBA" id="ARBA00048679"/>
    </source>
</evidence>
<dbReference type="GO" id="GO:0004674">
    <property type="term" value="F:protein serine/threonine kinase activity"/>
    <property type="evidence" value="ECO:0007669"/>
    <property type="project" value="UniProtKB-KW"/>
</dbReference>
<dbReference type="FunFam" id="1.10.510.10:FF:001222">
    <property type="entry name" value="Serine/threonine-protein kinase ppk25"/>
    <property type="match status" value="1"/>
</dbReference>
<dbReference type="EC" id="2.7.11.1" evidence="2"/>
<dbReference type="GO" id="GO:0106310">
    <property type="term" value="F:protein serine kinase activity"/>
    <property type="evidence" value="ECO:0007669"/>
    <property type="project" value="RHEA"/>
</dbReference>
<keyword evidence="5" id="KW-0808">Transferase</keyword>
<dbReference type="InterPro" id="IPR028375">
    <property type="entry name" value="KA1/Ssp2_C"/>
</dbReference>
<name>A0A1Y2BA70_9FUNG</name>
<dbReference type="EMBL" id="MCGO01000075">
    <property type="protein sequence ID" value="ORY31751.1"/>
    <property type="molecule type" value="Genomic_DNA"/>
</dbReference>
<evidence type="ECO:0000256" key="2">
    <source>
        <dbReference type="ARBA" id="ARBA00012513"/>
    </source>
</evidence>
<feature type="binding site" evidence="11">
    <location>
        <position position="46"/>
    </location>
    <ligand>
        <name>ATP</name>
        <dbReference type="ChEBI" id="CHEBI:30616"/>
    </ligand>
</feature>
<keyword evidence="4" id="KW-0723">Serine/threonine-protein kinase</keyword>